<dbReference type="PANTHER" id="PTHR30348:SF13">
    <property type="entry name" value="UPF0759 PROTEIN YUNF"/>
    <property type="match status" value="1"/>
</dbReference>
<sequence>MTVRTGTCSWTDPTLLACGRFYPPGVRSAEQRLRHYAARFPLVEVDSSHYRLPDACTAYLWTQRTPPDFLFHVKAFRLFTGHLTPVAALPPDLAGELDPAIRYVDYATLPRELRDETWRRFLPALEPLRQSGQLAAVHMQFAPRVRNDASGRALVRACAARLEDLAPAVEFRHRSWLTASSRAATLALLREAGAVHTVVDSPVGPVNTVPAVWAATHPGLAVVRLHGRNRGAWNRRGVHASSGRFVYEYTPEELAEIAELVARLTRSAANVHVLFNTNHEDQGMRNAAAFQDAYERKRQRVSAPLP</sequence>
<dbReference type="Pfam" id="PF01904">
    <property type="entry name" value="DUF72"/>
    <property type="match status" value="1"/>
</dbReference>
<dbReference type="PANTHER" id="PTHR30348">
    <property type="entry name" value="UNCHARACTERIZED PROTEIN YECE"/>
    <property type="match status" value="1"/>
</dbReference>
<name>A0A3P4B5J7_9BURK</name>
<evidence type="ECO:0000313" key="2">
    <source>
        <dbReference type="Proteomes" id="UP000277294"/>
    </source>
</evidence>
<reference evidence="1 2" key="1">
    <citation type="submission" date="2018-10" db="EMBL/GenBank/DDBJ databases">
        <authorList>
            <person name="Criscuolo A."/>
        </authorList>
    </citation>
    <scope>NUCLEOTIDE SEQUENCE [LARGE SCALE GENOMIC DNA]</scope>
    <source>
        <strain evidence="1">DnA1</strain>
    </source>
</reference>
<dbReference type="InterPro" id="IPR002763">
    <property type="entry name" value="DUF72"/>
</dbReference>
<dbReference type="OrthoDB" id="9780310at2"/>
<evidence type="ECO:0008006" key="3">
    <source>
        <dbReference type="Google" id="ProtNLM"/>
    </source>
</evidence>
<dbReference type="InterPro" id="IPR036520">
    <property type="entry name" value="UPF0759_sf"/>
</dbReference>
<protein>
    <recommendedName>
        <fullName evidence="3">DUF72 domain-containing protein</fullName>
    </recommendedName>
</protein>
<organism evidence="1 2">
    <name type="scientific">Pigmentiphaga humi</name>
    <dbReference type="NCBI Taxonomy" id="2478468"/>
    <lineage>
        <taxon>Bacteria</taxon>
        <taxon>Pseudomonadati</taxon>
        <taxon>Pseudomonadota</taxon>
        <taxon>Betaproteobacteria</taxon>
        <taxon>Burkholderiales</taxon>
        <taxon>Alcaligenaceae</taxon>
        <taxon>Pigmentiphaga</taxon>
    </lineage>
</organism>
<dbReference type="EMBL" id="UWPJ01000023">
    <property type="protein sequence ID" value="VCU70806.1"/>
    <property type="molecule type" value="Genomic_DNA"/>
</dbReference>
<keyword evidence="2" id="KW-1185">Reference proteome</keyword>
<evidence type="ECO:0000313" key="1">
    <source>
        <dbReference type="EMBL" id="VCU70806.1"/>
    </source>
</evidence>
<dbReference type="Proteomes" id="UP000277294">
    <property type="component" value="Unassembled WGS sequence"/>
</dbReference>
<proteinExistence type="predicted"/>
<dbReference type="AlphaFoldDB" id="A0A3P4B5J7"/>
<dbReference type="SUPFAM" id="SSF117396">
    <property type="entry name" value="TM1631-like"/>
    <property type="match status" value="1"/>
</dbReference>
<accession>A0A3P4B5J7</accession>
<dbReference type="RefSeq" id="WP_124080274.1">
    <property type="nucleotide sequence ID" value="NZ_UWPJ01000023.1"/>
</dbReference>
<gene>
    <name evidence="1" type="ORF">PIGHUM_02884</name>
</gene>
<dbReference type="Gene3D" id="3.20.20.410">
    <property type="entry name" value="Protein of unknown function UPF0759"/>
    <property type="match status" value="1"/>
</dbReference>